<keyword evidence="2" id="KW-1185">Reference proteome</keyword>
<dbReference type="Pfam" id="PF22752">
    <property type="entry name" value="DUF488-N3i"/>
    <property type="match status" value="1"/>
</dbReference>
<dbReference type="InterPro" id="IPR052552">
    <property type="entry name" value="YeaO-like"/>
</dbReference>
<proteinExistence type="predicted"/>
<dbReference type="RefSeq" id="WP_145200850.1">
    <property type="nucleotide sequence ID" value="NZ_CP036267.1"/>
</dbReference>
<evidence type="ECO:0008006" key="3">
    <source>
        <dbReference type="Google" id="ProtNLM"/>
    </source>
</evidence>
<protein>
    <recommendedName>
        <fullName evidence="3">Uroporphyrin-III C-methyltransferase</fullName>
    </recommendedName>
</protein>
<evidence type="ECO:0000313" key="1">
    <source>
        <dbReference type="EMBL" id="QDT33862.1"/>
    </source>
</evidence>
<evidence type="ECO:0000313" key="2">
    <source>
        <dbReference type="Proteomes" id="UP000315724"/>
    </source>
</evidence>
<dbReference type="AlphaFoldDB" id="A0A517QQF2"/>
<dbReference type="PANTHER" id="PTHR36849">
    <property type="entry name" value="CYTOPLASMIC PROTEIN-RELATED"/>
    <property type="match status" value="1"/>
</dbReference>
<reference evidence="1 2" key="1">
    <citation type="submission" date="2019-02" db="EMBL/GenBank/DDBJ databases">
        <title>Deep-cultivation of Planctomycetes and their phenomic and genomic characterization uncovers novel biology.</title>
        <authorList>
            <person name="Wiegand S."/>
            <person name="Jogler M."/>
            <person name="Boedeker C."/>
            <person name="Pinto D."/>
            <person name="Vollmers J."/>
            <person name="Rivas-Marin E."/>
            <person name="Kohn T."/>
            <person name="Peeters S.H."/>
            <person name="Heuer A."/>
            <person name="Rast P."/>
            <person name="Oberbeckmann S."/>
            <person name="Bunk B."/>
            <person name="Jeske O."/>
            <person name="Meyerdierks A."/>
            <person name="Storesund J.E."/>
            <person name="Kallscheuer N."/>
            <person name="Luecker S."/>
            <person name="Lage O.M."/>
            <person name="Pohl T."/>
            <person name="Merkel B.J."/>
            <person name="Hornburger P."/>
            <person name="Mueller R.-W."/>
            <person name="Bruemmer F."/>
            <person name="Labrenz M."/>
            <person name="Spormann A.M."/>
            <person name="Op den Camp H."/>
            <person name="Overmann J."/>
            <person name="Amann R."/>
            <person name="Jetten M.S.M."/>
            <person name="Mascher T."/>
            <person name="Medema M.H."/>
            <person name="Devos D.P."/>
            <person name="Kaster A.-K."/>
            <person name="Ovreas L."/>
            <person name="Rohde M."/>
            <person name="Galperin M.Y."/>
            <person name="Jogler C."/>
        </authorList>
    </citation>
    <scope>NUCLEOTIDE SEQUENCE [LARGE SCALE GENOMIC DNA]</scope>
    <source>
        <strain evidence="1 2">Mal48</strain>
    </source>
</reference>
<name>A0A517QQF2_9PLAN</name>
<gene>
    <name evidence="1" type="ORF">Mal48_31180</name>
</gene>
<dbReference type="PANTHER" id="PTHR36849:SF1">
    <property type="entry name" value="CYTOPLASMIC PROTEIN"/>
    <property type="match status" value="1"/>
</dbReference>
<dbReference type="Proteomes" id="UP000315724">
    <property type="component" value="Chromosome"/>
</dbReference>
<dbReference type="EMBL" id="CP036267">
    <property type="protein sequence ID" value="QDT33862.1"/>
    <property type="molecule type" value="Genomic_DNA"/>
</dbReference>
<organism evidence="1 2">
    <name type="scientific">Thalassoglobus polymorphus</name>
    <dbReference type="NCBI Taxonomy" id="2527994"/>
    <lineage>
        <taxon>Bacteria</taxon>
        <taxon>Pseudomonadati</taxon>
        <taxon>Planctomycetota</taxon>
        <taxon>Planctomycetia</taxon>
        <taxon>Planctomycetales</taxon>
        <taxon>Planctomycetaceae</taxon>
        <taxon>Thalassoglobus</taxon>
    </lineage>
</organism>
<dbReference type="OrthoDB" id="9790745at2"/>
<dbReference type="KEGG" id="tpol:Mal48_31180"/>
<accession>A0A517QQF2</accession>
<sequence>MANKKAKKKPTIRTIRAYDIEDSDEGYRVLVDRLWPRGVKKETLQLDEWAKDLAPSSELRKWFGHDPEKWEVFQERYKDELKELKEARRELLDNAGDQTILMIYAAKDGEHNHTVVLEDFLKQG</sequence>